<feature type="transmembrane region" description="Helical" evidence="1">
    <location>
        <begin position="31"/>
        <end position="52"/>
    </location>
</feature>
<organism evidence="2 3">
    <name type="scientific">Puniceibacterium antarcticum</name>
    <dbReference type="NCBI Taxonomy" id="1206336"/>
    <lineage>
        <taxon>Bacteria</taxon>
        <taxon>Pseudomonadati</taxon>
        <taxon>Pseudomonadota</taxon>
        <taxon>Alphaproteobacteria</taxon>
        <taxon>Rhodobacterales</taxon>
        <taxon>Paracoccaceae</taxon>
        <taxon>Puniceibacterium</taxon>
    </lineage>
</organism>
<evidence type="ECO:0000313" key="2">
    <source>
        <dbReference type="EMBL" id="PIL22241.1"/>
    </source>
</evidence>
<evidence type="ECO:0000256" key="1">
    <source>
        <dbReference type="SAM" id="Phobius"/>
    </source>
</evidence>
<comment type="caution">
    <text evidence="2">The sequence shown here is derived from an EMBL/GenBank/DDBJ whole genome shotgun (WGS) entry which is preliminary data.</text>
</comment>
<name>A0A2G8RL88_9RHOB</name>
<protein>
    <submittedName>
        <fullName evidence="2">Uncharacterized protein</fullName>
    </submittedName>
</protein>
<proteinExistence type="predicted"/>
<evidence type="ECO:0000313" key="3">
    <source>
        <dbReference type="Proteomes" id="UP000231259"/>
    </source>
</evidence>
<keyword evidence="1" id="KW-1133">Transmembrane helix</keyword>
<keyword evidence="1" id="KW-0812">Transmembrane</keyword>
<dbReference type="Proteomes" id="UP000231259">
    <property type="component" value="Unassembled WGS sequence"/>
</dbReference>
<reference evidence="2 3" key="1">
    <citation type="submission" date="2013-09" db="EMBL/GenBank/DDBJ databases">
        <title>Genome sequencing of Phaeobacter antarcticus sp. nov. SM1211.</title>
        <authorList>
            <person name="Zhang X.-Y."/>
            <person name="Liu C."/>
            <person name="Chen X.-L."/>
            <person name="Xie B.-B."/>
            <person name="Qin Q.-L."/>
            <person name="Rong J.-C."/>
            <person name="Zhang Y.-Z."/>
        </authorList>
    </citation>
    <scope>NUCLEOTIDE SEQUENCE [LARGE SCALE GENOMIC DNA]</scope>
    <source>
        <strain evidence="2 3">SM1211</strain>
    </source>
</reference>
<gene>
    <name evidence="2" type="ORF">P775_00315</name>
</gene>
<keyword evidence="3" id="KW-1185">Reference proteome</keyword>
<keyword evidence="1" id="KW-0472">Membrane</keyword>
<dbReference type="AlphaFoldDB" id="A0A2G8RL88"/>
<dbReference type="EMBL" id="AWWI01000008">
    <property type="protein sequence ID" value="PIL22241.1"/>
    <property type="molecule type" value="Genomic_DNA"/>
</dbReference>
<sequence>MKLLMIVLTQSVVAFIGKVYSNFNTSDKTPAVSAFLVAMACGTLFIFLLPSIASALSGGDRGVAGGR</sequence>
<accession>A0A2G8RL88</accession>